<feature type="non-terminal residue" evidence="1">
    <location>
        <position position="1"/>
    </location>
</feature>
<accession>A0A699KWB7</accession>
<reference evidence="1" key="1">
    <citation type="journal article" date="2019" name="Sci. Rep.">
        <title>Draft genome of Tanacetum cinerariifolium, the natural source of mosquito coil.</title>
        <authorList>
            <person name="Yamashiro T."/>
            <person name="Shiraishi A."/>
            <person name="Satake H."/>
            <person name="Nakayama K."/>
        </authorList>
    </citation>
    <scope>NUCLEOTIDE SEQUENCE</scope>
</reference>
<proteinExistence type="predicted"/>
<dbReference type="AlphaFoldDB" id="A0A699KWB7"/>
<protein>
    <submittedName>
        <fullName evidence="1">Uncharacterized protein</fullName>
    </submittedName>
</protein>
<sequence>TIWHLSSSMFVPVYMVQVIPEIVLYAKLPYQEKKQSSLYKPHIYVYQDRDIIEANIPSALTYEITMEEITTHDKSGNAAPNGQRVLPNGGIISDRKAYLQANMPRDNTKSVNGEIVGDRNAIQ</sequence>
<comment type="caution">
    <text evidence="1">The sequence shown here is derived from an EMBL/GenBank/DDBJ whole genome shotgun (WGS) entry which is preliminary data.</text>
</comment>
<dbReference type="EMBL" id="BKCJ010548037">
    <property type="protein sequence ID" value="GFB08179.1"/>
    <property type="molecule type" value="Genomic_DNA"/>
</dbReference>
<gene>
    <name evidence="1" type="ORF">Tci_680150</name>
</gene>
<feature type="non-terminal residue" evidence="1">
    <location>
        <position position="123"/>
    </location>
</feature>
<name>A0A699KWB7_TANCI</name>
<organism evidence="1">
    <name type="scientific">Tanacetum cinerariifolium</name>
    <name type="common">Dalmatian daisy</name>
    <name type="synonym">Chrysanthemum cinerariifolium</name>
    <dbReference type="NCBI Taxonomy" id="118510"/>
    <lineage>
        <taxon>Eukaryota</taxon>
        <taxon>Viridiplantae</taxon>
        <taxon>Streptophyta</taxon>
        <taxon>Embryophyta</taxon>
        <taxon>Tracheophyta</taxon>
        <taxon>Spermatophyta</taxon>
        <taxon>Magnoliopsida</taxon>
        <taxon>eudicotyledons</taxon>
        <taxon>Gunneridae</taxon>
        <taxon>Pentapetalae</taxon>
        <taxon>asterids</taxon>
        <taxon>campanulids</taxon>
        <taxon>Asterales</taxon>
        <taxon>Asteraceae</taxon>
        <taxon>Asteroideae</taxon>
        <taxon>Anthemideae</taxon>
        <taxon>Anthemidinae</taxon>
        <taxon>Tanacetum</taxon>
    </lineage>
</organism>
<evidence type="ECO:0000313" key="1">
    <source>
        <dbReference type="EMBL" id="GFB08179.1"/>
    </source>
</evidence>